<evidence type="ECO:0000313" key="3">
    <source>
        <dbReference type="EMBL" id="RRH88073.1"/>
    </source>
</evidence>
<dbReference type="CDD" id="cd16442">
    <property type="entry name" value="BPL"/>
    <property type="match status" value="1"/>
</dbReference>
<dbReference type="PANTHER" id="PTHR12835:SF5">
    <property type="entry name" value="BIOTIN--PROTEIN LIGASE"/>
    <property type="match status" value="1"/>
</dbReference>
<comment type="caution">
    <text evidence="3">The sequence shown here is derived from an EMBL/GenBank/DDBJ whole genome shotgun (WGS) entry which is preliminary data.</text>
</comment>
<keyword evidence="1 3" id="KW-0436">Ligase</keyword>
<accession>A0A3P3ENU2</accession>
<dbReference type="SUPFAM" id="SSF55681">
    <property type="entry name" value="Class II aaRS and biotin synthetases"/>
    <property type="match status" value="1"/>
</dbReference>
<reference evidence="3 4" key="1">
    <citation type="submission" date="2018-11" db="EMBL/GenBank/DDBJ databases">
        <title>The genome of Variovorax sp T529.</title>
        <authorList>
            <person name="Gao J."/>
        </authorList>
    </citation>
    <scope>NUCLEOTIDE SEQUENCE [LARGE SCALE GENOMIC DNA]</scope>
    <source>
        <strain evidence="3 4">T529</strain>
    </source>
</reference>
<dbReference type="AlphaFoldDB" id="A0A3P3ENU2"/>
<dbReference type="PANTHER" id="PTHR12835">
    <property type="entry name" value="BIOTIN PROTEIN LIGASE"/>
    <property type="match status" value="1"/>
</dbReference>
<dbReference type="NCBIfam" id="TIGR00121">
    <property type="entry name" value="birA_ligase"/>
    <property type="match status" value="1"/>
</dbReference>
<proteinExistence type="predicted"/>
<dbReference type="EC" id="6.3.4.15" evidence="3"/>
<dbReference type="EMBL" id="RQXU01000007">
    <property type="protein sequence ID" value="RRH88073.1"/>
    <property type="molecule type" value="Genomic_DNA"/>
</dbReference>
<dbReference type="GO" id="GO:0004077">
    <property type="term" value="F:biotin--[biotin carboxyl-carrier protein] ligase activity"/>
    <property type="evidence" value="ECO:0007669"/>
    <property type="project" value="UniProtKB-EC"/>
</dbReference>
<dbReference type="Pfam" id="PF03099">
    <property type="entry name" value="BPL_LplA_LipB"/>
    <property type="match status" value="1"/>
</dbReference>
<dbReference type="InterPro" id="IPR045864">
    <property type="entry name" value="aa-tRNA-synth_II/BPL/LPL"/>
</dbReference>
<name>A0A3P3ENU2_9BURK</name>
<dbReference type="InterPro" id="IPR004143">
    <property type="entry name" value="BPL_LPL_catalytic"/>
</dbReference>
<protein>
    <submittedName>
        <fullName evidence="3">Biotin--[acetyl-CoA-carboxylase] ligase</fullName>
        <ecNumber evidence="3">6.3.4.15</ecNumber>
    </submittedName>
</protein>
<sequence>MMGTQAAWLEDRIAAAVVPLLPGFTVEAVAEIDSTNTELMRRARAGHTPPVLLVAERQTAGRGRLGRPWQSAQQGEEQGTASLTFSLGLPLAPREWAGLSLAVGVSVAESLDPTGAAKVALKWPNDLWVEDRKLAGILIETAMPHAGRADAPAPPRYLVIGIGINIGPREGDGMRTPPAWLRQWRPDATAPEVLAELAAPLVRSVQAFEAQGFGPFAERFAARDALRGRQVQLSDGSFGLCEGVAWGGELQVRTADGLQLVSSDEVSVRPSGMAF</sequence>
<organism evidence="3 4">
    <name type="scientific">Variovorax beijingensis</name>
    <dbReference type="NCBI Taxonomy" id="2496117"/>
    <lineage>
        <taxon>Bacteria</taxon>
        <taxon>Pseudomonadati</taxon>
        <taxon>Pseudomonadota</taxon>
        <taxon>Betaproteobacteria</taxon>
        <taxon>Burkholderiales</taxon>
        <taxon>Comamonadaceae</taxon>
        <taxon>Variovorax</taxon>
    </lineage>
</organism>
<evidence type="ECO:0000256" key="1">
    <source>
        <dbReference type="ARBA" id="ARBA00022598"/>
    </source>
</evidence>
<dbReference type="RefSeq" id="WP_124959152.1">
    <property type="nucleotide sequence ID" value="NZ_RQXU01000007.1"/>
</dbReference>
<dbReference type="GO" id="GO:0005737">
    <property type="term" value="C:cytoplasm"/>
    <property type="evidence" value="ECO:0007669"/>
    <property type="project" value="TreeGrafter"/>
</dbReference>
<dbReference type="Proteomes" id="UP000271590">
    <property type="component" value="Unassembled WGS sequence"/>
</dbReference>
<dbReference type="PROSITE" id="PS51733">
    <property type="entry name" value="BPL_LPL_CATALYTIC"/>
    <property type="match status" value="1"/>
</dbReference>
<dbReference type="Gene3D" id="3.30.930.10">
    <property type="entry name" value="Bira Bifunctional Protein, Domain 2"/>
    <property type="match status" value="1"/>
</dbReference>
<dbReference type="InterPro" id="IPR004408">
    <property type="entry name" value="Biotin_CoA_COase_ligase"/>
</dbReference>
<gene>
    <name evidence="3" type="ORF">EH244_15010</name>
</gene>
<evidence type="ECO:0000259" key="2">
    <source>
        <dbReference type="PROSITE" id="PS51733"/>
    </source>
</evidence>
<evidence type="ECO:0000313" key="4">
    <source>
        <dbReference type="Proteomes" id="UP000271590"/>
    </source>
</evidence>
<feature type="domain" description="BPL/LPL catalytic" evidence="2">
    <location>
        <begin position="11"/>
        <end position="209"/>
    </location>
</feature>